<evidence type="ECO:0000313" key="3">
    <source>
        <dbReference type="Proteomes" id="UP000500857"/>
    </source>
</evidence>
<feature type="compositionally biased region" description="Basic and acidic residues" evidence="1">
    <location>
        <begin position="1"/>
        <end position="28"/>
    </location>
</feature>
<dbReference type="AlphaFoldDB" id="A0A6H1U2W5"/>
<dbReference type="EMBL" id="CP051167">
    <property type="protein sequence ID" value="QIZ72995.1"/>
    <property type="molecule type" value="Genomic_DNA"/>
</dbReference>
<feature type="region of interest" description="Disordered" evidence="1">
    <location>
        <begin position="1"/>
        <end position="60"/>
    </location>
</feature>
<evidence type="ECO:0000313" key="2">
    <source>
        <dbReference type="EMBL" id="QIZ72995.1"/>
    </source>
</evidence>
<accession>A0A6H1U2W5</accession>
<dbReference type="RefSeq" id="WP_168571142.1">
    <property type="nucleotide sequence ID" value="NZ_CP051167.1"/>
</dbReference>
<sequence length="60" mass="6353">MSGRGDRIGATEENRPSSESRPYREGNDNWHGAIASPDETPEPQGLSPASPGDATFSPPD</sequence>
<reference evidence="2 3" key="1">
    <citation type="submission" date="2020-04" db="EMBL/GenBank/DDBJ databases">
        <authorList>
            <person name="Basu S."/>
            <person name="Maruthanayagam V."/>
            <person name="Chakraborty S."/>
            <person name="Pramanik A."/>
            <person name="Mukherjee J."/>
            <person name="Brink B."/>
        </authorList>
    </citation>
    <scope>NUCLEOTIDE SEQUENCE [LARGE SCALE GENOMIC DNA]</scope>
    <source>
        <strain evidence="2 3">AP17</strain>
    </source>
</reference>
<dbReference type="KEGG" id="oxy:HCG48_22295"/>
<evidence type="ECO:0000256" key="1">
    <source>
        <dbReference type="SAM" id="MobiDB-lite"/>
    </source>
</evidence>
<dbReference type="Proteomes" id="UP000500857">
    <property type="component" value="Chromosome"/>
</dbReference>
<organism evidence="2 3">
    <name type="scientific">Oxynema aestuarii AP17</name>
    <dbReference type="NCBI Taxonomy" id="2064643"/>
    <lineage>
        <taxon>Bacteria</taxon>
        <taxon>Bacillati</taxon>
        <taxon>Cyanobacteriota</taxon>
        <taxon>Cyanophyceae</taxon>
        <taxon>Oscillatoriophycideae</taxon>
        <taxon>Oscillatoriales</taxon>
        <taxon>Oscillatoriaceae</taxon>
        <taxon>Oxynema</taxon>
        <taxon>Oxynema aestuarii</taxon>
    </lineage>
</organism>
<protein>
    <submittedName>
        <fullName evidence="2">Uncharacterized protein</fullName>
    </submittedName>
</protein>
<keyword evidence="3" id="KW-1185">Reference proteome</keyword>
<proteinExistence type="predicted"/>
<gene>
    <name evidence="2" type="ORF">HCG48_22295</name>
</gene>
<name>A0A6H1U2W5_9CYAN</name>